<dbReference type="EMBL" id="FNTX01000002">
    <property type="protein sequence ID" value="SEE61712.1"/>
    <property type="molecule type" value="Genomic_DNA"/>
</dbReference>
<dbReference type="InterPro" id="IPR054384">
    <property type="entry name" value="SecDF_P1_head"/>
</dbReference>
<reference evidence="3" key="1">
    <citation type="submission" date="2016-10" db="EMBL/GenBank/DDBJ databases">
        <authorList>
            <person name="Varghese N."/>
            <person name="Submissions S."/>
        </authorList>
    </citation>
    <scope>NUCLEOTIDE SEQUENCE [LARGE SCALE GENOMIC DNA]</scope>
    <source>
        <strain evidence="3">DSM 21368</strain>
    </source>
</reference>
<dbReference type="Proteomes" id="UP000199220">
    <property type="component" value="Unassembled WGS sequence"/>
</dbReference>
<protein>
    <recommendedName>
        <fullName evidence="1">SecDF P1 head subdomain domain-containing protein</fullName>
    </recommendedName>
</protein>
<gene>
    <name evidence="2" type="ORF">SAMN04488554_2162</name>
</gene>
<dbReference type="OrthoDB" id="5189712at2"/>
<evidence type="ECO:0000313" key="3">
    <source>
        <dbReference type="Proteomes" id="UP000199220"/>
    </source>
</evidence>
<dbReference type="Gene3D" id="3.30.1360.200">
    <property type="match status" value="1"/>
</dbReference>
<evidence type="ECO:0000259" key="1">
    <source>
        <dbReference type="Pfam" id="PF22599"/>
    </source>
</evidence>
<sequence length="154" mass="15669">MAGAVVLGGCGTSDPGSDAVTLAAPFVFALVDEVRDGPDCDDGYHRGPDGTECLALTEQVDVQALQRLELGESVDGDGETTGETVVQIEFLPDEAEEFAALTEAASASGQGRIALLVDGAVVSAPVVAESITGGAVTISGWNESEARAFVERAN</sequence>
<feature type="domain" description="SecDF P1 head subdomain" evidence="1">
    <location>
        <begin position="79"/>
        <end position="146"/>
    </location>
</feature>
<dbReference type="Pfam" id="PF22599">
    <property type="entry name" value="SecDF_P1_head"/>
    <property type="match status" value="1"/>
</dbReference>
<dbReference type="AlphaFoldDB" id="A0A1H5KA65"/>
<keyword evidence="3" id="KW-1185">Reference proteome</keyword>
<organism evidence="2 3">
    <name type="scientific">Ruania alba</name>
    <dbReference type="NCBI Taxonomy" id="648782"/>
    <lineage>
        <taxon>Bacteria</taxon>
        <taxon>Bacillati</taxon>
        <taxon>Actinomycetota</taxon>
        <taxon>Actinomycetes</taxon>
        <taxon>Micrococcales</taxon>
        <taxon>Ruaniaceae</taxon>
        <taxon>Ruania</taxon>
    </lineage>
</organism>
<name>A0A1H5KA65_9MICO</name>
<accession>A0A1H5KA65</accession>
<dbReference type="RefSeq" id="WP_089773166.1">
    <property type="nucleotide sequence ID" value="NZ_FNTX01000002.1"/>
</dbReference>
<proteinExistence type="predicted"/>
<evidence type="ECO:0000313" key="2">
    <source>
        <dbReference type="EMBL" id="SEE61712.1"/>
    </source>
</evidence>
<dbReference type="STRING" id="648782.SAMN04488554_2162"/>